<accession>A0A915P7K7</accession>
<evidence type="ECO:0000313" key="2">
    <source>
        <dbReference type="Proteomes" id="UP000887560"/>
    </source>
</evidence>
<dbReference type="Proteomes" id="UP000887560">
    <property type="component" value="Unplaced"/>
</dbReference>
<sequence length="157" mass="18811">MQSKHQNKKLHNELLVDIFKATDNTIMENLLPKVFGKDRLSSLKQKEFEKLWTNQTKILEIGKQIREIEERERLVEEREKIVEKREKLVEESEKLVNAKTLELNERIVKLEASRRLLEEYERLAKKRKRWGSCQIVRENGGEILRRTRSHYDLSLTA</sequence>
<name>A0A915P7K7_9BILA</name>
<organism evidence="2 3">
    <name type="scientific">Meloidogyne floridensis</name>
    <dbReference type="NCBI Taxonomy" id="298350"/>
    <lineage>
        <taxon>Eukaryota</taxon>
        <taxon>Metazoa</taxon>
        <taxon>Ecdysozoa</taxon>
        <taxon>Nematoda</taxon>
        <taxon>Chromadorea</taxon>
        <taxon>Rhabditida</taxon>
        <taxon>Tylenchina</taxon>
        <taxon>Tylenchomorpha</taxon>
        <taxon>Tylenchoidea</taxon>
        <taxon>Meloidogynidae</taxon>
        <taxon>Meloidogyninae</taxon>
        <taxon>Meloidogyne</taxon>
    </lineage>
</organism>
<dbReference type="WBParaSite" id="scf7180000423783.g11607">
    <property type="protein sequence ID" value="scf7180000423783.g11607"/>
    <property type="gene ID" value="scf7180000423783.g11607"/>
</dbReference>
<keyword evidence="1" id="KW-0175">Coiled coil</keyword>
<proteinExistence type="predicted"/>
<feature type="coiled-coil region" evidence="1">
    <location>
        <begin position="71"/>
        <end position="98"/>
    </location>
</feature>
<dbReference type="AlphaFoldDB" id="A0A915P7K7"/>
<protein>
    <submittedName>
        <fullName evidence="3">Uncharacterized protein</fullName>
    </submittedName>
</protein>
<evidence type="ECO:0000313" key="3">
    <source>
        <dbReference type="WBParaSite" id="scf7180000423783.g11607"/>
    </source>
</evidence>
<evidence type="ECO:0000256" key="1">
    <source>
        <dbReference type="SAM" id="Coils"/>
    </source>
</evidence>
<keyword evidence="2" id="KW-1185">Reference proteome</keyword>
<reference evidence="3" key="1">
    <citation type="submission" date="2022-11" db="UniProtKB">
        <authorList>
            <consortium name="WormBaseParasite"/>
        </authorList>
    </citation>
    <scope>IDENTIFICATION</scope>
</reference>